<comment type="caution">
    <text evidence="4">The sequence shown here is derived from an EMBL/GenBank/DDBJ whole genome shotgun (WGS) entry which is preliminary data.</text>
</comment>
<dbReference type="InterPro" id="IPR036236">
    <property type="entry name" value="Znf_C2H2_sf"/>
</dbReference>
<feature type="region of interest" description="Disordered" evidence="2">
    <location>
        <begin position="1"/>
        <end position="47"/>
    </location>
</feature>
<dbReference type="InterPro" id="IPR013087">
    <property type="entry name" value="Znf_C2H2_type"/>
</dbReference>
<evidence type="ECO:0000259" key="3">
    <source>
        <dbReference type="PROSITE" id="PS50157"/>
    </source>
</evidence>
<dbReference type="AlphaFoldDB" id="A0A8H7I554"/>
<sequence length="472" mass="50693">MSAQFALDPALASNSTSSTDAAPPATAAPSSLTKTLPKEPTVANHNPNPAHYSIFPALPRWGPFPGPIFAPPGPMPMPVPMYMVPGPWHHVVNHPAAYASWSSTSASPACGRTTDTGANPGDNGGPCTNTSSTSTQSIYSISATGVIQSQSRPHSPQLKSHYPPERNKPHSTFPWLASFLQHNPESKLVQGDPSLPRSTRCYSIPHYQNPGGFGGVYTPPSHTSTDTTSAPSAHSHYSDKSLDTPTTSTGDLGRPFACGTSGCSAAFDRKSDCERHRRTHAKGAARVDPKRADAFGQANPTWVRALVSIPGCSPEFLIMLWVRRIKRPTRPSSKSDVNPMPPSPPRRMSTRKRKNMTPGVYADPSESDFEDDEGDYSEGNSKRLRGGDSDDDNHDDGMEMNGQNHIGLGSQSNLNLPSHPRKLRSFASDGRVRRPAGAFTGTDEDFANMQAVEALQAALQQIEAEKGHESVV</sequence>
<dbReference type="EMBL" id="JACYCF010000029">
    <property type="protein sequence ID" value="KAF8749205.1"/>
    <property type="molecule type" value="Genomic_DNA"/>
</dbReference>
<evidence type="ECO:0000256" key="1">
    <source>
        <dbReference type="PROSITE-ProRule" id="PRU00042"/>
    </source>
</evidence>
<organism evidence="4 5">
    <name type="scientific">Rhizoctonia solani</name>
    <dbReference type="NCBI Taxonomy" id="456999"/>
    <lineage>
        <taxon>Eukaryota</taxon>
        <taxon>Fungi</taxon>
        <taxon>Dikarya</taxon>
        <taxon>Basidiomycota</taxon>
        <taxon>Agaricomycotina</taxon>
        <taxon>Agaricomycetes</taxon>
        <taxon>Cantharellales</taxon>
        <taxon>Ceratobasidiaceae</taxon>
        <taxon>Rhizoctonia</taxon>
    </lineage>
</organism>
<keyword evidence="1" id="KW-0479">Metal-binding</keyword>
<feature type="region of interest" description="Disordered" evidence="2">
    <location>
        <begin position="105"/>
        <end position="134"/>
    </location>
</feature>
<dbReference type="PROSITE" id="PS50157">
    <property type="entry name" value="ZINC_FINGER_C2H2_2"/>
    <property type="match status" value="1"/>
</dbReference>
<proteinExistence type="predicted"/>
<feature type="region of interest" description="Disordered" evidence="2">
    <location>
        <begin position="146"/>
        <end position="167"/>
    </location>
</feature>
<evidence type="ECO:0000313" key="5">
    <source>
        <dbReference type="Proteomes" id="UP000614334"/>
    </source>
</evidence>
<evidence type="ECO:0000313" key="4">
    <source>
        <dbReference type="EMBL" id="KAF8749205.1"/>
    </source>
</evidence>
<reference evidence="4" key="1">
    <citation type="submission" date="2020-09" db="EMBL/GenBank/DDBJ databases">
        <title>Comparative genome analyses of four rice-infecting Rhizoctonia solani isolates reveal extensive enrichment of homogalacturonan modification genes.</title>
        <authorList>
            <person name="Lee D.-Y."/>
            <person name="Jeon J."/>
            <person name="Kim K.-T."/>
            <person name="Cheong K."/>
            <person name="Song H."/>
            <person name="Choi G."/>
            <person name="Ko J."/>
            <person name="Opiyo S.O."/>
            <person name="Zuo S."/>
            <person name="Madhav S."/>
            <person name="Lee Y.-H."/>
            <person name="Wang G.-L."/>
        </authorList>
    </citation>
    <scope>NUCLEOTIDE SEQUENCE</scope>
    <source>
        <strain evidence="4">AG1-IA B2</strain>
    </source>
</reference>
<protein>
    <recommendedName>
        <fullName evidence="3">C2H2-type domain-containing protein</fullName>
    </recommendedName>
</protein>
<name>A0A8H7I554_9AGAM</name>
<feature type="compositionally biased region" description="Acidic residues" evidence="2">
    <location>
        <begin position="365"/>
        <end position="376"/>
    </location>
</feature>
<evidence type="ECO:0000256" key="2">
    <source>
        <dbReference type="SAM" id="MobiDB-lite"/>
    </source>
</evidence>
<dbReference type="SUPFAM" id="SSF57667">
    <property type="entry name" value="beta-beta-alpha zinc fingers"/>
    <property type="match status" value="1"/>
</dbReference>
<feature type="compositionally biased region" description="Low complexity" evidence="2">
    <location>
        <begin position="218"/>
        <end position="235"/>
    </location>
</feature>
<dbReference type="Gene3D" id="3.30.160.60">
    <property type="entry name" value="Classic Zinc Finger"/>
    <property type="match status" value="1"/>
</dbReference>
<feature type="compositionally biased region" description="Polar residues" evidence="2">
    <location>
        <begin position="401"/>
        <end position="416"/>
    </location>
</feature>
<dbReference type="PROSITE" id="PS00028">
    <property type="entry name" value="ZINC_FINGER_C2H2_1"/>
    <property type="match status" value="1"/>
</dbReference>
<feature type="region of interest" description="Disordered" evidence="2">
    <location>
        <begin position="215"/>
        <end position="249"/>
    </location>
</feature>
<keyword evidence="1" id="KW-0863">Zinc-finger</keyword>
<gene>
    <name evidence="4" type="ORF">RHS01_10266</name>
</gene>
<accession>A0A8H7I554</accession>
<keyword evidence="1" id="KW-0862">Zinc</keyword>
<feature type="domain" description="C2H2-type" evidence="3">
    <location>
        <begin position="256"/>
        <end position="285"/>
    </location>
</feature>
<dbReference type="Proteomes" id="UP000614334">
    <property type="component" value="Unassembled WGS sequence"/>
</dbReference>
<feature type="region of interest" description="Disordered" evidence="2">
    <location>
        <begin position="329"/>
        <end position="441"/>
    </location>
</feature>
<feature type="compositionally biased region" description="Polar residues" evidence="2">
    <location>
        <begin position="146"/>
        <end position="158"/>
    </location>
</feature>
<feature type="compositionally biased region" description="Low complexity" evidence="2">
    <location>
        <begin position="10"/>
        <end position="35"/>
    </location>
</feature>
<dbReference type="GO" id="GO:0008270">
    <property type="term" value="F:zinc ion binding"/>
    <property type="evidence" value="ECO:0007669"/>
    <property type="project" value="UniProtKB-KW"/>
</dbReference>